<dbReference type="EMBL" id="CP002116">
    <property type="protein sequence ID" value="ADK83261.1"/>
    <property type="molecule type" value="Genomic_DNA"/>
</dbReference>
<evidence type="ECO:0000256" key="2">
    <source>
        <dbReference type="ARBA" id="ARBA00023125"/>
    </source>
</evidence>
<dbReference type="HOGENOM" id="CLU_1249029_0_0_12"/>
<dbReference type="PRINTS" id="PR00455">
    <property type="entry name" value="HTHTETR"/>
</dbReference>
<dbReference type="eggNOG" id="COG1309">
    <property type="taxonomic scope" value="Bacteria"/>
</dbReference>
<protein>
    <submittedName>
        <fullName evidence="6">Transcriptional regulator, TetR family</fullName>
    </submittedName>
</protein>
<keyword evidence="3" id="KW-0804">Transcription</keyword>
<sequence length="219" mass="25481">MERVKLIHDAAAMLFIRQGYSKTQISHIAEAIGTSVGTIYHDFKGKKEIKNFILKCAIDDSFMNRSLERPIAESMFQHLETEILESFHAISARFASHLEDRGEHYSFEELISDAFDLLSSHAIGCLFIERNQADSGRLTEYYKDYRKRFFRTMAEYLSIFVEKNEIRPLPHLELTATMIIEILTWWAMDSRYSSFEIIEVSPEAAKELCMDNIITAYKQ</sequence>
<dbReference type="PANTHER" id="PTHR30055:SF234">
    <property type="entry name" value="HTH-TYPE TRANSCRIPTIONAL REGULATOR BETI"/>
    <property type="match status" value="1"/>
</dbReference>
<dbReference type="RefSeq" id="WP_013256717.1">
    <property type="nucleotide sequence ID" value="NC_014364.1"/>
</dbReference>
<organism evidence="6 7">
    <name type="scientific">Sediminispirochaeta smaragdinae (strain DSM 11293 / JCM 15392 / SEBR 4228)</name>
    <name type="common">Spirochaeta smaragdinae</name>
    <dbReference type="NCBI Taxonomy" id="573413"/>
    <lineage>
        <taxon>Bacteria</taxon>
        <taxon>Pseudomonadati</taxon>
        <taxon>Spirochaetota</taxon>
        <taxon>Spirochaetia</taxon>
        <taxon>Spirochaetales</taxon>
        <taxon>Spirochaetaceae</taxon>
        <taxon>Sediminispirochaeta</taxon>
    </lineage>
</organism>
<proteinExistence type="predicted"/>
<dbReference type="GO" id="GO:0000976">
    <property type="term" value="F:transcription cis-regulatory region binding"/>
    <property type="evidence" value="ECO:0007669"/>
    <property type="project" value="TreeGrafter"/>
</dbReference>
<evidence type="ECO:0000313" key="6">
    <source>
        <dbReference type="EMBL" id="ADK83261.1"/>
    </source>
</evidence>
<dbReference type="AlphaFoldDB" id="E1R9U2"/>
<dbReference type="Proteomes" id="UP000002318">
    <property type="component" value="Chromosome"/>
</dbReference>
<evidence type="ECO:0000256" key="1">
    <source>
        <dbReference type="ARBA" id="ARBA00023015"/>
    </source>
</evidence>
<evidence type="ECO:0000256" key="3">
    <source>
        <dbReference type="ARBA" id="ARBA00023163"/>
    </source>
</evidence>
<dbReference type="PROSITE" id="PS50977">
    <property type="entry name" value="HTH_TETR_2"/>
    <property type="match status" value="1"/>
</dbReference>
<keyword evidence="7" id="KW-1185">Reference proteome</keyword>
<keyword evidence="1" id="KW-0805">Transcription regulation</keyword>
<dbReference type="SUPFAM" id="SSF46689">
    <property type="entry name" value="Homeodomain-like"/>
    <property type="match status" value="1"/>
</dbReference>
<evidence type="ECO:0000259" key="5">
    <source>
        <dbReference type="PROSITE" id="PS50977"/>
    </source>
</evidence>
<dbReference type="PANTHER" id="PTHR30055">
    <property type="entry name" value="HTH-TYPE TRANSCRIPTIONAL REGULATOR RUTR"/>
    <property type="match status" value="1"/>
</dbReference>
<dbReference type="GO" id="GO:0003700">
    <property type="term" value="F:DNA-binding transcription factor activity"/>
    <property type="evidence" value="ECO:0007669"/>
    <property type="project" value="TreeGrafter"/>
</dbReference>
<dbReference type="Gene3D" id="1.10.357.10">
    <property type="entry name" value="Tetracycline Repressor, domain 2"/>
    <property type="match status" value="1"/>
</dbReference>
<dbReference type="InterPro" id="IPR050109">
    <property type="entry name" value="HTH-type_TetR-like_transc_reg"/>
</dbReference>
<gene>
    <name evidence="6" type="ordered locus">Spirs_4185</name>
</gene>
<evidence type="ECO:0000313" key="7">
    <source>
        <dbReference type="Proteomes" id="UP000002318"/>
    </source>
</evidence>
<name>E1R9U2_SEDSS</name>
<dbReference type="InterPro" id="IPR009057">
    <property type="entry name" value="Homeodomain-like_sf"/>
</dbReference>
<accession>E1R9U2</accession>
<reference evidence="6 7" key="1">
    <citation type="journal article" date="2010" name="Stand. Genomic Sci.">
        <title>Complete genome sequence of Spirochaeta smaragdinae type strain (SEBR 4228).</title>
        <authorList>
            <person name="Mavromatis K."/>
            <person name="Yasawong M."/>
            <person name="Chertkov O."/>
            <person name="Lapidus A."/>
            <person name="Lucas S."/>
            <person name="Nolan M."/>
            <person name="Del Rio T.G."/>
            <person name="Tice H."/>
            <person name="Cheng J.F."/>
            <person name="Pitluck S."/>
            <person name="Liolios K."/>
            <person name="Ivanova N."/>
            <person name="Tapia R."/>
            <person name="Han C."/>
            <person name="Bruce D."/>
            <person name="Goodwin L."/>
            <person name="Pati A."/>
            <person name="Chen A."/>
            <person name="Palaniappan K."/>
            <person name="Land M."/>
            <person name="Hauser L."/>
            <person name="Chang Y.J."/>
            <person name="Jeffries C.D."/>
            <person name="Detter J.C."/>
            <person name="Rohde M."/>
            <person name="Brambilla E."/>
            <person name="Spring S."/>
            <person name="Goker M."/>
            <person name="Sikorski J."/>
            <person name="Woyke T."/>
            <person name="Bristow J."/>
            <person name="Eisen J.A."/>
            <person name="Markowitz V."/>
            <person name="Hugenholtz P."/>
            <person name="Klenk H.P."/>
            <person name="Kyrpides N.C."/>
        </authorList>
    </citation>
    <scope>NUCLEOTIDE SEQUENCE [LARGE SCALE GENOMIC DNA]</scope>
    <source>
        <strain evidence="7">DSM 11293 / JCM 15392 / SEBR 4228</strain>
    </source>
</reference>
<feature type="DNA-binding region" description="H-T-H motif" evidence="4">
    <location>
        <begin position="24"/>
        <end position="43"/>
    </location>
</feature>
<dbReference type="Pfam" id="PF00440">
    <property type="entry name" value="TetR_N"/>
    <property type="match status" value="1"/>
</dbReference>
<evidence type="ECO:0000256" key="4">
    <source>
        <dbReference type="PROSITE-ProRule" id="PRU00335"/>
    </source>
</evidence>
<dbReference type="OrthoDB" id="9789566at2"/>
<feature type="domain" description="HTH tetR-type" evidence="5">
    <location>
        <begin position="1"/>
        <end position="61"/>
    </location>
</feature>
<dbReference type="STRING" id="573413.Spirs_4185"/>
<dbReference type="InterPro" id="IPR001647">
    <property type="entry name" value="HTH_TetR"/>
</dbReference>
<dbReference type="KEGG" id="ssm:Spirs_4185"/>
<keyword evidence="2 4" id="KW-0238">DNA-binding</keyword>